<evidence type="ECO:0000256" key="1">
    <source>
        <dbReference type="ARBA" id="ARBA00004141"/>
    </source>
</evidence>
<evidence type="ECO:0000256" key="3">
    <source>
        <dbReference type="ARBA" id="ARBA00022692"/>
    </source>
</evidence>
<keyword evidence="9" id="KW-1185">Reference proteome</keyword>
<feature type="transmembrane region" description="Helical" evidence="6">
    <location>
        <begin position="119"/>
        <end position="138"/>
    </location>
</feature>
<reference evidence="8" key="1">
    <citation type="submission" date="2022-10" db="EMBL/GenBank/DDBJ databases">
        <title>Hoeflea sp. J2-29, isolated from marine algae.</title>
        <authorList>
            <person name="Kristyanto S."/>
            <person name="Kim J.M."/>
            <person name="Jeon C.O."/>
        </authorList>
    </citation>
    <scope>NUCLEOTIDE SEQUENCE</scope>
    <source>
        <strain evidence="8">J2-29</strain>
    </source>
</reference>
<dbReference type="Pfam" id="PF00892">
    <property type="entry name" value="EamA"/>
    <property type="match status" value="2"/>
</dbReference>
<feature type="transmembrane region" description="Helical" evidence="6">
    <location>
        <begin position="232"/>
        <end position="251"/>
    </location>
</feature>
<dbReference type="RefSeq" id="WP_267613891.1">
    <property type="nucleotide sequence ID" value="NZ_JAOVZQ010000001.1"/>
</dbReference>
<feature type="domain" description="EamA" evidence="7">
    <location>
        <begin position="29"/>
        <end position="155"/>
    </location>
</feature>
<evidence type="ECO:0000256" key="4">
    <source>
        <dbReference type="ARBA" id="ARBA00022989"/>
    </source>
</evidence>
<feature type="transmembrane region" description="Helical" evidence="6">
    <location>
        <begin position="263"/>
        <end position="282"/>
    </location>
</feature>
<evidence type="ECO:0000313" key="8">
    <source>
        <dbReference type="EMBL" id="MCY0096043.1"/>
    </source>
</evidence>
<accession>A0ABT3YJG5</accession>
<keyword evidence="3 6" id="KW-0812">Transmembrane</keyword>
<evidence type="ECO:0000256" key="6">
    <source>
        <dbReference type="SAM" id="Phobius"/>
    </source>
</evidence>
<feature type="transmembrane region" description="Helical" evidence="6">
    <location>
        <begin position="145"/>
        <end position="167"/>
    </location>
</feature>
<dbReference type="InterPro" id="IPR000620">
    <property type="entry name" value="EamA_dom"/>
</dbReference>
<proteinExistence type="inferred from homology"/>
<keyword evidence="4 6" id="KW-1133">Transmembrane helix</keyword>
<evidence type="ECO:0000313" key="9">
    <source>
        <dbReference type="Proteomes" id="UP001081283"/>
    </source>
</evidence>
<dbReference type="EMBL" id="JAOVZQ010000001">
    <property type="protein sequence ID" value="MCY0096043.1"/>
    <property type="molecule type" value="Genomic_DNA"/>
</dbReference>
<comment type="caution">
    <text evidence="8">The sequence shown here is derived from an EMBL/GenBank/DDBJ whole genome shotgun (WGS) entry which is preliminary data.</text>
</comment>
<sequence length="310" mass="31715">MTDTPIAQPLVSPAGAATPAPAPPAHPLAGLALGFIGVVIFGATLPATRIALDGFSPAFITFARALIAASVAGATLLILRKPFPRKHALSLLMAGVLLVYGFPGFSSVAMQTVPASHGGIVLGVLPLLTATFAALFGGERPGPAFWAWSIAGAVLVMIFSLSGADIAPGLGDLWLACAALSAACGYVISGKLARTRPGWEVISWALVITAPLSLAGTLFTRETGIHQPDTNALIALGYLSLGSMFAGFIFWNWGMAIGGIARVGQVQLLQSFVTLGVSALLLDETVTPVMLGFATAVGIVVWCGRKAKVG</sequence>
<evidence type="ECO:0000256" key="5">
    <source>
        <dbReference type="ARBA" id="ARBA00023136"/>
    </source>
</evidence>
<evidence type="ECO:0000259" key="7">
    <source>
        <dbReference type="Pfam" id="PF00892"/>
    </source>
</evidence>
<comment type="similarity">
    <text evidence="2">Belongs to the EamA transporter family.</text>
</comment>
<feature type="transmembrane region" description="Helical" evidence="6">
    <location>
        <begin position="173"/>
        <end position="189"/>
    </location>
</feature>
<protein>
    <submittedName>
        <fullName evidence="8">DMT family transporter</fullName>
    </submittedName>
</protein>
<comment type="subcellular location">
    <subcellularLocation>
        <location evidence="1">Membrane</location>
        <topology evidence="1">Multi-pass membrane protein</topology>
    </subcellularLocation>
</comment>
<feature type="domain" description="EamA" evidence="7">
    <location>
        <begin position="170"/>
        <end position="295"/>
    </location>
</feature>
<feature type="transmembrane region" description="Helical" evidence="6">
    <location>
        <begin position="288"/>
        <end position="304"/>
    </location>
</feature>
<name>A0ABT3YJG5_9HYPH</name>
<feature type="transmembrane region" description="Helical" evidence="6">
    <location>
        <begin position="28"/>
        <end position="52"/>
    </location>
</feature>
<dbReference type="SUPFAM" id="SSF103481">
    <property type="entry name" value="Multidrug resistance efflux transporter EmrE"/>
    <property type="match status" value="2"/>
</dbReference>
<feature type="transmembrane region" description="Helical" evidence="6">
    <location>
        <begin position="58"/>
        <end position="79"/>
    </location>
</feature>
<dbReference type="PANTHER" id="PTHR32322">
    <property type="entry name" value="INNER MEMBRANE TRANSPORTER"/>
    <property type="match status" value="1"/>
</dbReference>
<keyword evidence="5 6" id="KW-0472">Membrane</keyword>
<dbReference type="InterPro" id="IPR037185">
    <property type="entry name" value="EmrE-like"/>
</dbReference>
<dbReference type="PANTHER" id="PTHR32322:SF2">
    <property type="entry name" value="EAMA DOMAIN-CONTAINING PROTEIN"/>
    <property type="match status" value="1"/>
</dbReference>
<feature type="transmembrane region" description="Helical" evidence="6">
    <location>
        <begin position="91"/>
        <end position="113"/>
    </location>
</feature>
<organism evidence="8 9">
    <name type="scientific">Hoeflea ulvae</name>
    <dbReference type="NCBI Taxonomy" id="2983764"/>
    <lineage>
        <taxon>Bacteria</taxon>
        <taxon>Pseudomonadati</taxon>
        <taxon>Pseudomonadota</taxon>
        <taxon>Alphaproteobacteria</taxon>
        <taxon>Hyphomicrobiales</taxon>
        <taxon>Rhizobiaceae</taxon>
        <taxon>Hoeflea</taxon>
    </lineage>
</organism>
<evidence type="ECO:0000256" key="2">
    <source>
        <dbReference type="ARBA" id="ARBA00007362"/>
    </source>
</evidence>
<dbReference type="Proteomes" id="UP001081283">
    <property type="component" value="Unassembled WGS sequence"/>
</dbReference>
<dbReference type="InterPro" id="IPR050638">
    <property type="entry name" value="AA-Vitamin_Transporters"/>
</dbReference>
<feature type="transmembrane region" description="Helical" evidence="6">
    <location>
        <begin position="201"/>
        <end position="220"/>
    </location>
</feature>
<gene>
    <name evidence="8" type="ORF">OEG82_18770</name>
</gene>